<protein>
    <submittedName>
        <fullName evidence="2">DUF6069 family protein</fullName>
    </submittedName>
</protein>
<keyword evidence="1" id="KW-1133">Transmembrane helix</keyword>
<keyword evidence="3" id="KW-1185">Reference proteome</keyword>
<dbReference type="Proteomes" id="UP001589608">
    <property type="component" value="Unassembled WGS sequence"/>
</dbReference>
<gene>
    <name evidence="2" type="ORF">ACFFTR_25400</name>
</gene>
<feature type="transmembrane region" description="Helical" evidence="1">
    <location>
        <begin position="52"/>
        <end position="74"/>
    </location>
</feature>
<keyword evidence="1" id="KW-0472">Membrane</keyword>
<organism evidence="2 3">
    <name type="scientific">Dactylosporangium vinaceum</name>
    <dbReference type="NCBI Taxonomy" id="53362"/>
    <lineage>
        <taxon>Bacteria</taxon>
        <taxon>Bacillati</taxon>
        <taxon>Actinomycetota</taxon>
        <taxon>Actinomycetes</taxon>
        <taxon>Micromonosporales</taxon>
        <taxon>Micromonosporaceae</taxon>
        <taxon>Dactylosporangium</taxon>
    </lineage>
</organism>
<feature type="transmembrane region" description="Helical" evidence="1">
    <location>
        <begin position="86"/>
        <end position="104"/>
    </location>
</feature>
<dbReference type="RefSeq" id="WP_223092160.1">
    <property type="nucleotide sequence ID" value="NZ_CP061913.1"/>
</dbReference>
<reference evidence="2 3" key="1">
    <citation type="submission" date="2024-09" db="EMBL/GenBank/DDBJ databases">
        <authorList>
            <person name="Sun Q."/>
            <person name="Mori K."/>
        </authorList>
    </citation>
    <scope>NUCLEOTIDE SEQUENCE [LARGE SCALE GENOMIC DNA]</scope>
    <source>
        <strain evidence="2 3">JCM 3307</strain>
    </source>
</reference>
<keyword evidence="1" id="KW-0812">Transmembrane</keyword>
<dbReference type="Pfam" id="PF19545">
    <property type="entry name" value="DUF6069"/>
    <property type="match status" value="1"/>
</dbReference>
<accession>A0ABV5MC63</accession>
<evidence type="ECO:0000313" key="3">
    <source>
        <dbReference type="Proteomes" id="UP001589608"/>
    </source>
</evidence>
<evidence type="ECO:0000256" key="1">
    <source>
        <dbReference type="SAM" id="Phobius"/>
    </source>
</evidence>
<sequence>MTTTALPAARTTLKATLTAVGIAAAGSLAVNTAIALGARALGAPEEFQPLTLPVYGTLSVVGVLISAVAWRLVVARSRAAGRVLRVLVPVVLVLSLIPDVVLLATQGQPGTTATGVIALMLMHAGVAAVAVPAYRRFMPPRT</sequence>
<dbReference type="EMBL" id="JBHMCA010000047">
    <property type="protein sequence ID" value="MFB9446436.1"/>
    <property type="molecule type" value="Genomic_DNA"/>
</dbReference>
<evidence type="ECO:0000313" key="2">
    <source>
        <dbReference type="EMBL" id="MFB9446436.1"/>
    </source>
</evidence>
<proteinExistence type="predicted"/>
<feature type="transmembrane region" description="Helical" evidence="1">
    <location>
        <begin position="116"/>
        <end position="134"/>
    </location>
</feature>
<comment type="caution">
    <text evidence="2">The sequence shown here is derived from an EMBL/GenBank/DDBJ whole genome shotgun (WGS) entry which is preliminary data.</text>
</comment>
<name>A0ABV5MC63_9ACTN</name>
<dbReference type="InterPro" id="IPR045713">
    <property type="entry name" value="DUF6069"/>
</dbReference>